<accession>X1AY51</accession>
<dbReference type="EMBL" id="BART01010309">
    <property type="protein sequence ID" value="GAG87700.1"/>
    <property type="molecule type" value="Genomic_DNA"/>
</dbReference>
<protein>
    <submittedName>
        <fullName evidence="1">Uncharacterized protein</fullName>
    </submittedName>
</protein>
<gene>
    <name evidence="1" type="ORF">S01H4_22476</name>
</gene>
<dbReference type="AlphaFoldDB" id="X1AY51"/>
<evidence type="ECO:0000313" key="1">
    <source>
        <dbReference type="EMBL" id="GAG87700.1"/>
    </source>
</evidence>
<reference evidence="1" key="1">
    <citation type="journal article" date="2014" name="Front. Microbiol.">
        <title>High frequency of phylogenetically diverse reductive dehalogenase-homologous genes in deep subseafloor sedimentary metagenomes.</title>
        <authorList>
            <person name="Kawai M."/>
            <person name="Futagami T."/>
            <person name="Toyoda A."/>
            <person name="Takaki Y."/>
            <person name="Nishi S."/>
            <person name="Hori S."/>
            <person name="Arai W."/>
            <person name="Tsubouchi T."/>
            <person name="Morono Y."/>
            <person name="Uchiyama I."/>
            <person name="Ito T."/>
            <person name="Fujiyama A."/>
            <person name="Inagaki F."/>
            <person name="Takami H."/>
        </authorList>
    </citation>
    <scope>NUCLEOTIDE SEQUENCE</scope>
    <source>
        <strain evidence="1">Expedition CK06-06</strain>
    </source>
</reference>
<proteinExistence type="predicted"/>
<sequence>FLCAVGKRVVTPHSKVVYSFEDTSNLPSFSLWRKVGHAQFAMAGCTVNQAEVTIAGNEIASIAWSGEFMKWSLAGSVLLTANVIPGASSMTVADATRFFNVGGRVKIGDDYDQVGANNGYEIRAINYVTNVLCARSICYR</sequence>
<comment type="caution">
    <text evidence="1">The sequence shown here is derived from an EMBL/GenBank/DDBJ whole genome shotgun (WGS) entry which is preliminary data.</text>
</comment>
<organism evidence="1">
    <name type="scientific">marine sediment metagenome</name>
    <dbReference type="NCBI Taxonomy" id="412755"/>
    <lineage>
        <taxon>unclassified sequences</taxon>
        <taxon>metagenomes</taxon>
        <taxon>ecological metagenomes</taxon>
    </lineage>
</organism>
<name>X1AY51_9ZZZZ</name>
<feature type="non-terminal residue" evidence="1">
    <location>
        <position position="1"/>
    </location>
</feature>